<name>A0A0P1IR59_9RHOB</name>
<evidence type="ECO:0000313" key="3">
    <source>
        <dbReference type="Proteomes" id="UP000051260"/>
    </source>
</evidence>
<evidence type="ECO:0000259" key="1">
    <source>
        <dbReference type="Pfam" id="PF06568"/>
    </source>
</evidence>
<dbReference type="AlphaFoldDB" id="A0A0P1IR59"/>
<dbReference type="InterPro" id="IPR009506">
    <property type="entry name" value="YjiS-like"/>
</dbReference>
<gene>
    <name evidence="2" type="ORF">RUE5091_03858</name>
</gene>
<dbReference type="OrthoDB" id="8244198at2"/>
<dbReference type="Proteomes" id="UP000051260">
    <property type="component" value="Unassembled WGS sequence"/>
</dbReference>
<protein>
    <recommendedName>
        <fullName evidence="1">YjiS-like domain-containing protein</fullName>
    </recommendedName>
</protein>
<feature type="domain" description="YjiS-like" evidence="1">
    <location>
        <begin position="27"/>
        <end position="60"/>
    </location>
</feature>
<dbReference type="STRING" id="1715692.RUE5091_03858"/>
<proteinExistence type="predicted"/>
<dbReference type="EMBL" id="CYUD01000014">
    <property type="protein sequence ID" value="CUK15263.1"/>
    <property type="molecule type" value="Genomic_DNA"/>
</dbReference>
<keyword evidence="3" id="KW-1185">Reference proteome</keyword>
<reference evidence="3" key="1">
    <citation type="submission" date="2015-09" db="EMBL/GenBank/DDBJ databases">
        <authorList>
            <person name="Rodrigo-Torres L."/>
            <person name="Arahal D.R."/>
        </authorList>
    </citation>
    <scope>NUCLEOTIDE SEQUENCE [LARGE SCALE GENOMIC DNA]</scope>
    <source>
        <strain evidence="3">CECT 5091</strain>
    </source>
</reference>
<evidence type="ECO:0000313" key="2">
    <source>
        <dbReference type="EMBL" id="CUK15263.1"/>
    </source>
</evidence>
<organism evidence="2 3">
    <name type="scientific">Ruegeria denitrificans</name>
    <dbReference type="NCBI Taxonomy" id="1715692"/>
    <lineage>
        <taxon>Bacteria</taxon>
        <taxon>Pseudomonadati</taxon>
        <taxon>Pseudomonadota</taxon>
        <taxon>Alphaproteobacteria</taxon>
        <taxon>Rhodobacterales</taxon>
        <taxon>Roseobacteraceae</taxon>
        <taxon>Ruegeria</taxon>
    </lineage>
</organism>
<dbReference type="RefSeq" id="WP_058283503.1">
    <property type="nucleotide sequence ID" value="NZ_CYUD01000014.1"/>
</dbReference>
<accession>A0A0P1IR59</accession>
<sequence length="71" mass="8148">MAYTATSTHGGFNPIARFGQFIADMKQAFTLRSEYNRTYSELQSLTDRELNDIGVRRCDIKDIAHDHVYCS</sequence>
<dbReference type="Pfam" id="PF06568">
    <property type="entry name" value="YjiS-like"/>
    <property type="match status" value="1"/>
</dbReference>